<reference evidence="1" key="2">
    <citation type="submission" date="2018-10" db="EMBL/GenBank/DDBJ databases">
        <title>Effector identification in a new, highly contiguous assembly of the strawberry crown rot pathogen Phytophthora cactorum.</title>
        <authorList>
            <person name="Armitage A.D."/>
            <person name="Nellist C.F."/>
            <person name="Bates H."/>
            <person name="Vickerstaff R.J."/>
            <person name="Harrison R.J."/>
        </authorList>
    </citation>
    <scope>NUCLEOTIDE SEQUENCE</scope>
    <source>
        <strain evidence="1">15-7</strain>
        <strain evidence="2">4032</strain>
        <strain evidence="3">4040</strain>
        <strain evidence="4">P415</strain>
        <strain evidence="5">P421</strain>
    </source>
</reference>
<reference evidence="7 8" key="1">
    <citation type="submission" date="2018-01" db="EMBL/GenBank/DDBJ databases">
        <title>Draft genome of the strawberry crown rot pathogen Phytophthora cactorum.</title>
        <authorList>
            <person name="Armitage A.D."/>
            <person name="Lysoe E."/>
            <person name="Nellist C.F."/>
            <person name="Harrison R.J."/>
            <person name="Brurberg M.B."/>
        </authorList>
    </citation>
    <scope>NUCLEOTIDE SEQUENCE [LARGE SCALE GENOMIC DNA]</scope>
    <source>
        <strain evidence="7 8">10300</strain>
    </source>
</reference>
<dbReference type="Proteomes" id="UP000251314">
    <property type="component" value="Unassembled WGS sequence"/>
</dbReference>
<dbReference type="Proteomes" id="UP000735874">
    <property type="component" value="Unassembled WGS sequence"/>
</dbReference>
<evidence type="ECO:0000313" key="4">
    <source>
        <dbReference type="EMBL" id="KAG2984720.1"/>
    </source>
</evidence>
<comment type="caution">
    <text evidence="7">The sequence shown here is derived from an EMBL/GenBank/DDBJ whole genome shotgun (WGS) entry which is preliminary data.</text>
</comment>
<dbReference type="EMBL" id="JAENGZ010000120">
    <property type="protein sequence ID" value="KAG6968392.1"/>
    <property type="molecule type" value="Genomic_DNA"/>
</dbReference>
<evidence type="ECO:0000313" key="1">
    <source>
        <dbReference type="EMBL" id="KAG2858744.1"/>
    </source>
</evidence>
<dbReference type="OrthoDB" id="91389at2759"/>
<evidence type="ECO:0000313" key="2">
    <source>
        <dbReference type="EMBL" id="KAG2924808.1"/>
    </source>
</evidence>
<dbReference type="Proteomes" id="UP000688947">
    <property type="component" value="Unassembled WGS sequence"/>
</dbReference>
<dbReference type="Proteomes" id="UP000697107">
    <property type="component" value="Unassembled WGS sequence"/>
</dbReference>
<gene>
    <name evidence="6" type="ORF">JG687_00003756</name>
    <name evidence="7" type="ORF">PC110_g4156</name>
    <name evidence="1" type="ORF">PC113_g9559</name>
    <name evidence="2" type="ORF">PC115_g8495</name>
    <name evidence="3" type="ORF">PC117_g9924</name>
    <name evidence="4" type="ORF">PC118_g8730</name>
    <name evidence="5" type="ORF">PC129_g17740</name>
</gene>
<dbReference type="Proteomes" id="UP000736787">
    <property type="component" value="Unassembled WGS sequence"/>
</dbReference>
<dbReference type="EMBL" id="RCMK01000234">
    <property type="protein sequence ID" value="KAG2942133.1"/>
    <property type="molecule type" value="Genomic_DNA"/>
</dbReference>
<reference evidence="6" key="3">
    <citation type="submission" date="2021-01" db="EMBL/GenBank/DDBJ databases">
        <title>Phytophthora aleatoria, a newly-described species from Pinus radiata is distinct from Phytophthora cactorum isolates based on comparative genomics.</title>
        <authorList>
            <person name="Mcdougal R."/>
            <person name="Panda P."/>
            <person name="Williams N."/>
            <person name="Studholme D.J."/>
        </authorList>
    </citation>
    <scope>NUCLEOTIDE SEQUENCE</scope>
    <source>
        <strain evidence="6">NZFS 3830</strain>
    </source>
</reference>
<dbReference type="AlphaFoldDB" id="A0A329SSP5"/>
<dbReference type="EMBL" id="RCMV01000974">
    <property type="protein sequence ID" value="KAG3211283.1"/>
    <property type="molecule type" value="Genomic_DNA"/>
</dbReference>
<evidence type="ECO:0000313" key="7">
    <source>
        <dbReference type="EMBL" id="RAW39625.1"/>
    </source>
</evidence>
<evidence type="ECO:0000313" key="5">
    <source>
        <dbReference type="EMBL" id="KAG3211283.1"/>
    </source>
</evidence>
<dbReference type="EMBL" id="RCMG01000241">
    <property type="protein sequence ID" value="KAG2858744.1"/>
    <property type="molecule type" value="Genomic_DNA"/>
</dbReference>
<dbReference type="Proteomes" id="UP000760860">
    <property type="component" value="Unassembled WGS sequence"/>
</dbReference>
<dbReference type="EMBL" id="RCML01000227">
    <property type="protein sequence ID" value="KAG2984720.1"/>
    <property type="molecule type" value="Genomic_DNA"/>
</dbReference>
<dbReference type="EMBL" id="MJFZ01000062">
    <property type="protein sequence ID" value="RAW39625.1"/>
    <property type="molecule type" value="Genomic_DNA"/>
</dbReference>
<proteinExistence type="predicted"/>
<dbReference type="EMBL" id="RCMI01000220">
    <property type="protein sequence ID" value="KAG2924808.1"/>
    <property type="molecule type" value="Genomic_DNA"/>
</dbReference>
<protein>
    <submittedName>
        <fullName evidence="7">Uncharacterized protein</fullName>
    </submittedName>
</protein>
<evidence type="ECO:0000313" key="8">
    <source>
        <dbReference type="Proteomes" id="UP000251314"/>
    </source>
</evidence>
<name>A0A329SSP5_9STRA</name>
<accession>A0A329SSP5</accession>
<evidence type="ECO:0000313" key="6">
    <source>
        <dbReference type="EMBL" id="KAG6968392.1"/>
    </source>
</evidence>
<evidence type="ECO:0000313" key="3">
    <source>
        <dbReference type="EMBL" id="KAG2942133.1"/>
    </source>
</evidence>
<organism evidence="7 8">
    <name type="scientific">Phytophthora cactorum</name>
    <dbReference type="NCBI Taxonomy" id="29920"/>
    <lineage>
        <taxon>Eukaryota</taxon>
        <taxon>Sar</taxon>
        <taxon>Stramenopiles</taxon>
        <taxon>Oomycota</taxon>
        <taxon>Peronosporomycetes</taxon>
        <taxon>Peronosporales</taxon>
        <taxon>Peronosporaceae</taxon>
        <taxon>Phytophthora</taxon>
    </lineage>
</organism>
<keyword evidence="8" id="KW-1185">Reference proteome</keyword>
<sequence>MLPPLSDKLGSNLQLLVPVTITPSIVSARRNALLELKKVDAVQVRCVGKGKKDWFVVEVFADSASSDPASVYNEVVQDDARLRRPTVRIERTLLEFVDLRNKVYNIVHDAHRAEPCEFCAGFMDQVVFGANPDGFLVGLLGGKRLARTLEKFVDEVLSLTVHHTAIDARGCCSGQTAVPQIVHAFLFNAANENA</sequence>
<dbReference type="Proteomes" id="UP000774804">
    <property type="component" value="Unassembled WGS sequence"/>
</dbReference>
<dbReference type="VEuPathDB" id="FungiDB:PC110_g4156"/>